<feature type="region of interest" description="Disordered" evidence="1">
    <location>
        <begin position="928"/>
        <end position="948"/>
    </location>
</feature>
<organism evidence="3 4">
    <name type="scientific">Paludisphaera mucosa</name>
    <dbReference type="NCBI Taxonomy" id="3030827"/>
    <lineage>
        <taxon>Bacteria</taxon>
        <taxon>Pseudomonadati</taxon>
        <taxon>Planctomycetota</taxon>
        <taxon>Planctomycetia</taxon>
        <taxon>Isosphaerales</taxon>
        <taxon>Isosphaeraceae</taxon>
        <taxon>Paludisphaera</taxon>
    </lineage>
</organism>
<keyword evidence="2" id="KW-0472">Membrane</keyword>
<keyword evidence="2" id="KW-1133">Transmembrane helix</keyword>
<evidence type="ECO:0000313" key="4">
    <source>
        <dbReference type="Proteomes" id="UP001216907"/>
    </source>
</evidence>
<feature type="compositionally biased region" description="Low complexity" evidence="1">
    <location>
        <begin position="511"/>
        <end position="524"/>
    </location>
</feature>
<feature type="region of interest" description="Disordered" evidence="1">
    <location>
        <begin position="755"/>
        <end position="875"/>
    </location>
</feature>
<feature type="transmembrane region" description="Helical" evidence="2">
    <location>
        <begin position="143"/>
        <end position="161"/>
    </location>
</feature>
<dbReference type="EMBL" id="JARRAG010000002">
    <property type="protein sequence ID" value="MDG3004348.1"/>
    <property type="molecule type" value="Genomic_DNA"/>
</dbReference>
<gene>
    <name evidence="3" type="ORF">PZE19_11225</name>
</gene>
<dbReference type="RefSeq" id="WP_277860706.1">
    <property type="nucleotide sequence ID" value="NZ_JARRAG010000002.1"/>
</dbReference>
<evidence type="ECO:0000256" key="1">
    <source>
        <dbReference type="SAM" id="MobiDB-lite"/>
    </source>
</evidence>
<accession>A0ABT6FAD1</accession>
<name>A0ABT6FAD1_9BACT</name>
<feature type="compositionally biased region" description="Basic and acidic residues" evidence="1">
    <location>
        <begin position="1042"/>
        <end position="1051"/>
    </location>
</feature>
<feature type="region of interest" description="Disordered" evidence="1">
    <location>
        <begin position="501"/>
        <end position="524"/>
    </location>
</feature>
<feature type="compositionally biased region" description="Low complexity" evidence="1">
    <location>
        <begin position="1084"/>
        <end position="1098"/>
    </location>
</feature>
<feature type="compositionally biased region" description="Basic and acidic residues" evidence="1">
    <location>
        <begin position="1017"/>
        <end position="1030"/>
    </location>
</feature>
<dbReference type="Proteomes" id="UP001216907">
    <property type="component" value="Unassembled WGS sequence"/>
</dbReference>
<keyword evidence="2" id="KW-0812">Transmembrane</keyword>
<feature type="region of interest" description="Disordered" evidence="1">
    <location>
        <begin position="667"/>
        <end position="693"/>
    </location>
</feature>
<evidence type="ECO:0000256" key="2">
    <source>
        <dbReference type="SAM" id="Phobius"/>
    </source>
</evidence>
<feature type="compositionally biased region" description="Gly residues" evidence="1">
    <location>
        <begin position="1123"/>
        <end position="1144"/>
    </location>
</feature>
<keyword evidence="4" id="KW-1185">Reference proteome</keyword>
<feature type="transmembrane region" description="Helical" evidence="2">
    <location>
        <begin position="21"/>
        <end position="42"/>
    </location>
</feature>
<feature type="region of interest" description="Disordered" evidence="1">
    <location>
        <begin position="971"/>
        <end position="1167"/>
    </location>
</feature>
<sequence length="1270" mass="137839">MNYELRSALDRVALRLRRRSLWANLAFCWLAWGGAGLALLATGPYPSGLVAILGGLALISGLGCALLARRTEKDPLCVAGRVEAAHPDLEAVLLTAVEDEFAPATQPRGFLRQSVLDRAIEHGRGHDWPKAVVSPWRLAAARFGHAAAGCGVLAVFGLLAVQSREFIDRSPPRSSAAASSAADAGLEVLPGDAEIERGTPLLVVARFGGVAPPEAKLVVEGGPGAGPPRGMTRSLEDPTFAGRVESVDADLTYHVEFGAGRSPSYRVHVFEHPELTRIDAQLVYPGYTALAPKTAEDVRHISAVEGTEAALTFRLNKEVASAALVDEDGVETPLEPTAAGAPTLRAALKLAESHRYKVRLVDRDGRKNKLTAELGVNVGRNRPPTIAVAAPGRDVRVSPVEELRLKAQADDDFGVVRHGLSYVHAGGEPREVVLSAADAGAKPAKKVEFESMIDFESLKAAPDELVSYFAWAEDVGPDGAVRRAEGDMFFAEVRHFEEIFRQGEPPPGTSQEQQQQEGAEAQQAEQLAELQKQVVNGTWKVVRREVGAKPTDKFAADVKLLQESQQTAVAQAEALGGKLQDPASKADLGRAVKAMGEAVAGLGAALAANDPAGLKPALAAEQAAYQALLKLRAREFQVVRGGARKRGGGGGGSASQRQLDQLELKNDEERFEEQSRAKPEEATQKEREQRETRQIASRLRELAQRQADLNARLKELQSALEAAKDETARQEVERQLKRLRDQQQQVLRDADELQERMENEQNRDRMAEARQQVEQAREHARQASDALEQGRTSQALTEGARAGEKLDQVREDLRKQSSNRFSEEMTEMRDEAKRLDEAQDGLTEKLDAWKDRPEKTLRDSGDRKDLEKGLERQREDFEKLVDRMKGTIQEAEETEPLLAKTLFDAVRKADEQAVPEALREAERLAQLGVPEEAARSSQRAGQGVDQLRKGVERAAQSILGDEVAALRRAQGEVDDLADQVDREIAQADGQGRKPGRPEGERRPGDPRQKARPGQAGDSERPDAEGSREGRPAGQGEPAEAGKAGDRRERQGEPQPKGQPGQPHEKGQPGAPQEKGQPGGGRGQPGELQEPGQGDAQKGQPGGQPGQGQQGQGGQGEPREPGRGEGGQGGEGAPQGGAGGGGGRSAGDRLLDGLARGPGAPIRGEGFRQWSDRMRDVEELLENPELRAEAARIRDRVRGAREEFKKHAKEPDWSQLKDMVAEPIRELRNRIAEEVRRREEPDALVPIDRDPVPPKFAEGVRRYYERLGSGR</sequence>
<comment type="caution">
    <text evidence="3">The sequence shown here is derived from an EMBL/GenBank/DDBJ whole genome shotgun (WGS) entry which is preliminary data.</text>
</comment>
<evidence type="ECO:0000313" key="3">
    <source>
        <dbReference type="EMBL" id="MDG3004348.1"/>
    </source>
</evidence>
<feature type="compositionally biased region" description="Basic and acidic residues" evidence="1">
    <location>
        <begin position="995"/>
        <end position="1008"/>
    </location>
</feature>
<reference evidence="3 4" key="1">
    <citation type="submission" date="2023-03" db="EMBL/GenBank/DDBJ databases">
        <title>Paludisphaera mucosa sp. nov. a novel planctomycete from northern fen.</title>
        <authorList>
            <person name="Ivanova A."/>
        </authorList>
    </citation>
    <scope>NUCLEOTIDE SEQUENCE [LARGE SCALE GENOMIC DNA]</scope>
    <source>
        <strain evidence="3 4">Pla2</strain>
    </source>
</reference>
<feature type="compositionally biased region" description="Gly residues" evidence="1">
    <location>
        <begin position="1099"/>
        <end position="1115"/>
    </location>
</feature>
<feature type="compositionally biased region" description="Low complexity" evidence="1">
    <location>
        <begin position="1052"/>
        <end position="1075"/>
    </location>
</feature>
<feature type="transmembrane region" description="Helical" evidence="2">
    <location>
        <begin position="48"/>
        <end position="68"/>
    </location>
</feature>
<feature type="compositionally biased region" description="Basic and acidic residues" evidence="1">
    <location>
        <begin position="801"/>
        <end position="875"/>
    </location>
</feature>
<feature type="compositionally biased region" description="Basic and acidic residues" evidence="1">
    <location>
        <begin position="755"/>
        <end position="768"/>
    </location>
</feature>
<protein>
    <recommendedName>
        <fullName evidence="5">Chromosome partition protein Smc</fullName>
    </recommendedName>
</protein>
<evidence type="ECO:0008006" key="5">
    <source>
        <dbReference type="Google" id="ProtNLM"/>
    </source>
</evidence>
<proteinExistence type="predicted"/>